<protein>
    <submittedName>
        <fullName evidence="2">Uncharacterized protein</fullName>
    </submittedName>
</protein>
<feature type="region of interest" description="Disordered" evidence="1">
    <location>
        <begin position="58"/>
        <end position="122"/>
    </location>
</feature>
<evidence type="ECO:0000313" key="2">
    <source>
        <dbReference type="EMBL" id="GFT60833.1"/>
    </source>
</evidence>
<dbReference type="Proteomes" id="UP000887013">
    <property type="component" value="Unassembled WGS sequence"/>
</dbReference>
<feature type="compositionally biased region" description="Basic and acidic residues" evidence="1">
    <location>
        <begin position="67"/>
        <end position="76"/>
    </location>
</feature>
<gene>
    <name evidence="2" type="ORF">NPIL_336361</name>
</gene>
<name>A0A8X6PCM3_NEPPI</name>
<dbReference type="EMBL" id="BMAW01114219">
    <property type="protein sequence ID" value="GFT60833.1"/>
    <property type="molecule type" value="Genomic_DNA"/>
</dbReference>
<organism evidence="2 3">
    <name type="scientific">Nephila pilipes</name>
    <name type="common">Giant wood spider</name>
    <name type="synonym">Nephila maculata</name>
    <dbReference type="NCBI Taxonomy" id="299642"/>
    <lineage>
        <taxon>Eukaryota</taxon>
        <taxon>Metazoa</taxon>
        <taxon>Ecdysozoa</taxon>
        <taxon>Arthropoda</taxon>
        <taxon>Chelicerata</taxon>
        <taxon>Arachnida</taxon>
        <taxon>Araneae</taxon>
        <taxon>Araneomorphae</taxon>
        <taxon>Entelegynae</taxon>
        <taxon>Araneoidea</taxon>
        <taxon>Nephilidae</taxon>
        <taxon>Nephila</taxon>
    </lineage>
</organism>
<accession>A0A8X6PCM3</accession>
<dbReference type="AlphaFoldDB" id="A0A8X6PCM3"/>
<keyword evidence="3" id="KW-1185">Reference proteome</keyword>
<evidence type="ECO:0000313" key="3">
    <source>
        <dbReference type="Proteomes" id="UP000887013"/>
    </source>
</evidence>
<comment type="caution">
    <text evidence="2">The sequence shown here is derived from an EMBL/GenBank/DDBJ whole genome shotgun (WGS) entry which is preliminary data.</text>
</comment>
<reference evidence="2" key="1">
    <citation type="submission" date="2020-08" db="EMBL/GenBank/DDBJ databases">
        <title>Multicomponent nature underlies the extraordinary mechanical properties of spider dragline silk.</title>
        <authorList>
            <person name="Kono N."/>
            <person name="Nakamura H."/>
            <person name="Mori M."/>
            <person name="Yoshida Y."/>
            <person name="Ohtoshi R."/>
            <person name="Malay A.D."/>
            <person name="Moran D.A.P."/>
            <person name="Tomita M."/>
            <person name="Numata K."/>
            <person name="Arakawa K."/>
        </authorList>
    </citation>
    <scope>NUCLEOTIDE SEQUENCE</scope>
</reference>
<sequence length="122" mass="14184">MFKIQCIKISSNEFQVRLISTQNGQLNIPLDTWHFMNRSTAIMVCATTSIDCILNQWPSRHRRKKSKGDISNEMKSRQVKRPSRIIYLHPNDQSQKSRGKLNNEIESPHVESTFSDEPPEKT</sequence>
<evidence type="ECO:0000256" key="1">
    <source>
        <dbReference type="SAM" id="MobiDB-lite"/>
    </source>
</evidence>
<proteinExistence type="predicted"/>